<accession>A0AAV5BG65</accession>
<dbReference type="PANTHER" id="PTHR35986:SF1">
    <property type="entry name" value="OS10G0430800 PROTEIN"/>
    <property type="match status" value="1"/>
</dbReference>
<dbReference type="Proteomes" id="UP001054889">
    <property type="component" value="Unassembled WGS sequence"/>
</dbReference>
<evidence type="ECO:0000313" key="2">
    <source>
        <dbReference type="EMBL" id="GJM84620.1"/>
    </source>
</evidence>
<feature type="compositionally biased region" description="Basic residues" evidence="1">
    <location>
        <begin position="225"/>
        <end position="234"/>
    </location>
</feature>
<evidence type="ECO:0000256" key="1">
    <source>
        <dbReference type="SAM" id="MobiDB-lite"/>
    </source>
</evidence>
<evidence type="ECO:0000313" key="3">
    <source>
        <dbReference type="Proteomes" id="UP001054889"/>
    </source>
</evidence>
<name>A0AAV5BG65_ELECO</name>
<reference evidence="2" key="1">
    <citation type="journal article" date="2018" name="DNA Res.">
        <title>Multiple hybrid de novo genome assembly of finger millet, an orphan allotetraploid crop.</title>
        <authorList>
            <person name="Hatakeyama M."/>
            <person name="Aluri S."/>
            <person name="Balachadran M.T."/>
            <person name="Sivarajan S.R."/>
            <person name="Patrignani A."/>
            <person name="Gruter S."/>
            <person name="Poveda L."/>
            <person name="Shimizu-Inatsugi R."/>
            <person name="Baeten J."/>
            <person name="Francoijs K.J."/>
            <person name="Nataraja K.N."/>
            <person name="Reddy Y.A.N."/>
            <person name="Phadnis S."/>
            <person name="Ravikumar R.L."/>
            <person name="Schlapbach R."/>
            <person name="Sreeman S.M."/>
            <person name="Shimizu K.K."/>
        </authorList>
    </citation>
    <scope>NUCLEOTIDE SEQUENCE</scope>
</reference>
<feature type="region of interest" description="Disordered" evidence="1">
    <location>
        <begin position="225"/>
        <end position="248"/>
    </location>
</feature>
<dbReference type="EMBL" id="BQKI01000001">
    <property type="protein sequence ID" value="GJM84620.1"/>
    <property type="molecule type" value="Genomic_DNA"/>
</dbReference>
<feature type="compositionally biased region" description="Low complexity" evidence="1">
    <location>
        <begin position="15"/>
        <end position="24"/>
    </location>
</feature>
<gene>
    <name evidence="2" type="primary">ga00307</name>
    <name evidence="2" type="ORF">PR202_ga00307</name>
</gene>
<dbReference type="PANTHER" id="PTHR35986">
    <property type="entry name" value="EXPRESSED PROTEIN"/>
    <property type="match status" value="1"/>
</dbReference>
<sequence length="248" mass="28249">MEERPEVHSLPPFPTFLSSPASASEGGETRLRRKSGMVVSLLREMKDRAAPAHHKGHVIQDLEFAIRAKGGLSREEEIKLQALAAVILKSEDELMKMELANMYGFVNKILTKHSDDERLVQAVKRHFFAEHLFDDLHQDKPLFRWHPRHSYVDSAFVERVKEIEASNPFDEATSISRQTTLSRSFGDLTEDPFACILGSPGSGMESNISPEKTGTVLKRSELRARRRSHRHHHDRHADKLNCIVKKAR</sequence>
<keyword evidence="3" id="KW-1185">Reference proteome</keyword>
<comment type="caution">
    <text evidence="2">The sequence shown here is derived from an EMBL/GenBank/DDBJ whole genome shotgun (WGS) entry which is preliminary data.</text>
</comment>
<dbReference type="AlphaFoldDB" id="A0AAV5BG65"/>
<reference evidence="2" key="2">
    <citation type="submission" date="2021-12" db="EMBL/GenBank/DDBJ databases">
        <title>Resequencing data analysis of finger millet.</title>
        <authorList>
            <person name="Hatakeyama M."/>
            <person name="Aluri S."/>
            <person name="Balachadran M.T."/>
            <person name="Sivarajan S.R."/>
            <person name="Poveda L."/>
            <person name="Shimizu-Inatsugi R."/>
            <person name="Schlapbach R."/>
            <person name="Sreeman S.M."/>
            <person name="Shimizu K.K."/>
        </authorList>
    </citation>
    <scope>NUCLEOTIDE SEQUENCE</scope>
</reference>
<feature type="region of interest" description="Disordered" evidence="1">
    <location>
        <begin position="1"/>
        <end position="32"/>
    </location>
</feature>
<organism evidence="2 3">
    <name type="scientific">Eleusine coracana subsp. coracana</name>
    <dbReference type="NCBI Taxonomy" id="191504"/>
    <lineage>
        <taxon>Eukaryota</taxon>
        <taxon>Viridiplantae</taxon>
        <taxon>Streptophyta</taxon>
        <taxon>Embryophyta</taxon>
        <taxon>Tracheophyta</taxon>
        <taxon>Spermatophyta</taxon>
        <taxon>Magnoliopsida</taxon>
        <taxon>Liliopsida</taxon>
        <taxon>Poales</taxon>
        <taxon>Poaceae</taxon>
        <taxon>PACMAD clade</taxon>
        <taxon>Chloridoideae</taxon>
        <taxon>Cynodonteae</taxon>
        <taxon>Eleusininae</taxon>
        <taxon>Eleusine</taxon>
    </lineage>
</organism>
<protein>
    <submittedName>
        <fullName evidence="2">Uncharacterized protein</fullName>
    </submittedName>
</protein>
<proteinExistence type="predicted"/>